<evidence type="ECO:0000313" key="1">
    <source>
        <dbReference type="EMBL" id="ESZ89735.1"/>
    </source>
</evidence>
<proteinExistence type="predicted"/>
<protein>
    <recommendedName>
        <fullName evidence="3">Phosphoglycerate mutase family protein</fullName>
    </recommendedName>
</protein>
<evidence type="ECO:0008006" key="3">
    <source>
        <dbReference type="Google" id="ProtNLM"/>
    </source>
</evidence>
<dbReference type="Proteomes" id="UP000019487">
    <property type="component" value="Unassembled WGS sequence"/>
</dbReference>
<dbReference type="AlphaFoldDB" id="W9C581"/>
<keyword evidence="2" id="KW-1185">Reference proteome</keyword>
<dbReference type="SUPFAM" id="SSF53254">
    <property type="entry name" value="Phosphoglycerate mutase-like"/>
    <property type="match status" value="1"/>
</dbReference>
<sequence length="174" mass="19466">MTRTIETTLIAFKDVMESGNVATTAWPALREWGSGKISTGSPLPELEKKYGKQLAFNLIVQEEAQRRKLNTSGNTGAVTPMEEEPYEIAIVSHAGFLEIMLEEEPGGSQNNRLGTHGFYNANMKSFSFDTIDGPGGVRYELTETEESKKRPFSSGPICRYVRKKYSSRFLKEDD</sequence>
<comment type="caution">
    <text evidence="1">The sequence shown here is derived from an EMBL/GenBank/DDBJ whole genome shotgun (WGS) entry which is preliminary data.</text>
</comment>
<organism evidence="1 2">
    <name type="scientific">Sclerotinia borealis (strain F-4128)</name>
    <dbReference type="NCBI Taxonomy" id="1432307"/>
    <lineage>
        <taxon>Eukaryota</taxon>
        <taxon>Fungi</taxon>
        <taxon>Dikarya</taxon>
        <taxon>Ascomycota</taxon>
        <taxon>Pezizomycotina</taxon>
        <taxon>Leotiomycetes</taxon>
        <taxon>Helotiales</taxon>
        <taxon>Sclerotiniaceae</taxon>
        <taxon>Sclerotinia</taxon>
    </lineage>
</organism>
<reference evidence="1 2" key="1">
    <citation type="journal article" date="2014" name="Genome Announc.">
        <title>Draft genome sequence of Sclerotinia borealis, a psychrophilic plant pathogenic fungus.</title>
        <authorList>
            <person name="Mardanov A.V."/>
            <person name="Beletsky A.V."/>
            <person name="Kadnikov V.V."/>
            <person name="Ignatov A.N."/>
            <person name="Ravin N.V."/>
        </authorList>
    </citation>
    <scope>NUCLEOTIDE SEQUENCE [LARGE SCALE GENOMIC DNA]</scope>
    <source>
        <strain evidence="2">F-4157</strain>
    </source>
</reference>
<dbReference type="Gene3D" id="3.40.50.1240">
    <property type="entry name" value="Phosphoglycerate mutase-like"/>
    <property type="match status" value="1"/>
</dbReference>
<name>W9C581_SCLBF</name>
<gene>
    <name evidence="1" type="ORF">SBOR_9880</name>
</gene>
<dbReference type="InterPro" id="IPR029033">
    <property type="entry name" value="His_PPase_superfam"/>
</dbReference>
<dbReference type="OrthoDB" id="3548427at2759"/>
<dbReference type="EMBL" id="AYSA01000796">
    <property type="protein sequence ID" value="ESZ89735.1"/>
    <property type="molecule type" value="Genomic_DNA"/>
</dbReference>
<evidence type="ECO:0000313" key="2">
    <source>
        <dbReference type="Proteomes" id="UP000019487"/>
    </source>
</evidence>
<dbReference type="HOGENOM" id="CLU_1540999_0_0_1"/>
<accession>W9C581</accession>